<sequence length="160" mass="17929">MSNHVDSRVIIIIDADSDYWTVNDKIAVVPVKESGVGQTSFTIIPRQIGLLPYPSVYIHQCNSDFNVSLFANSLDLILSISLISFRVKQLQEKDSISDTTALGERLSSYHRLQARQFRVVAARQTAEDSASQGNTSTTGSIRQALKERSFQRLKKLIDRD</sequence>
<evidence type="ECO:0000313" key="2">
    <source>
        <dbReference type="WBParaSite" id="PDA_v2.g24873.t1"/>
    </source>
</evidence>
<proteinExistence type="predicted"/>
<dbReference type="Proteomes" id="UP000887578">
    <property type="component" value="Unplaced"/>
</dbReference>
<reference evidence="2" key="1">
    <citation type="submission" date="2022-11" db="UniProtKB">
        <authorList>
            <consortium name="WormBaseParasite"/>
        </authorList>
    </citation>
    <scope>IDENTIFICATION</scope>
</reference>
<evidence type="ECO:0000313" key="1">
    <source>
        <dbReference type="Proteomes" id="UP000887578"/>
    </source>
</evidence>
<organism evidence="1 2">
    <name type="scientific">Panagrolaimus davidi</name>
    <dbReference type="NCBI Taxonomy" id="227884"/>
    <lineage>
        <taxon>Eukaryota</taxon>
        <taxon>Metazoa</taxon>
        <taxon>Ecdysozoa</taxon>
        <taxon>Nematoda</taxon>
        <taxon>Chromadorea</taxon>
        <taxon>Rhabditida</taxon>
        <taxon>Tylenchina</taxon>
        <taxon>Panagrolaimomorpha</taxon>
        <taxon>Panagrolaimoidea</taxon>
        <taxon>Panagrolaimidae</taxon>
        <taxon>Panagrolaimus</taxon>
    </lineage>
</organism>
<accession>A0A914Q125</accession>
<dbReference type="WBParaSite" id="PDA_v2.g24873.t1">
    <property type="protein sequence ID" value="PDA_v2.g24873.t1"/>
    <property type="gene ID" value="PDA_v2.g24873"/>
</dbReference>
<dbReference type="AlphaFoldDB" id="A0A914Q125"/>
<name>A0A914Q125_9BILA</name>
<keyword evidence="1" id="KW-1185">Reference proteome</keyword>
<protein>
    <submittedName>
        <fullName evidence="2">Uncharacterized protein</fullName>
    </submittedName>
</protein>